<organism evidence="1">
    <name type="scientific">Homo sapiens</name>
    <name type="common">Human</name>
    <dbReference type="NCBI Taxonomy" id="9606"/>
    <lineage>
        <taxon>Eukaryota</taxon>
        <taxon>Metazoa</taxon>
        <taxon>Chordata</taxon>
        <taxon>Craniata</taxon>
        <taxon>Vertebrata</taxon>
        <taxon>Euteleostomi</taxon>
        <taxon>Mammalia</taxon>
        <taxon>Eutheria</taxon>
        <taxon>Euarchontoglires</taxon>
        <taxon>Primates</taxon>
        <taxon>Haplorrhini</taxon>
        <taxon>Catarrhini</taxon>
        <taxon>Hominidae</taxon>
        <taxon>Homo</taxon>
    </lineage>
</organism>
<gene>
    <name evidence="2" type="ORF">hCG_2010590</name>
</gene>
<protein>
    <submittedName>
        <fullName evidence="2">HCG2010590</fullName>
    </submittedName>
</protein>
<dbReference type="EMBL" id="CH471073">
    <property type="protein sequence ID" value="EAW94118.1"/>
    <property type="molecule type" value="Genomic_DNA"/>
</dbReference>
<evidence type="ECO:0000313" key="1">
    <source>
        <dbReference type="EMBL" id="AAH19583.1"/>
    </source>
</evidence>
<reference evidence="1" key="2">
    <citation type="submission" date="2001-12" db="EMBL/GenBank/DDBJ databases">
        <authorList>
            <person name="Strausberg R."/>
        </authorList>
    </citation>
    <scope>NUCLEOTIDE SEQUENCE</scope>
    <source>
        <tissue evidence="1">Bladder</tissue>
    </source>
</reference>
<sequence length="27" mass="2807">PPIPIQNPDLTGNILVATAYLSLAPFA</sequence>
<dbReference type="EMBL" id="BC019583">
    <property type="protein sequence ID" value="AAH19583.1"/>
    <property type="molecule type" value="mRNA"/>
</dbReference>
<evidence type="ECO:0000313" key="2">
    <source>
        <dbReference type="EMBL" id="EAW94118.1"/>
    </source>
</evidence>
<dbReference type="AlphaFoldDB" id="Q8WUU0"/>
<feature type="non-terminal residue" evidence="1">
    <location>
        <position position="1"/>
    </location>
</feature>
<proteinExistence type="evidence at transcript level"/>
<reference evidence="2" key="3">
    <citation type="submission" date="2005-07" db="EMBL/GenBank/DDBJ databases">
        <authorList>
            <person name="Mural R.J."/>
            <person name="Istrail S."/>
            <person name="Sutton G."/>
            <person name="Florea L."/>
            <person name="Halpern A.L."/>
            <person name="Mobarry C.M."/>
            <person name="Lippert R."/>
            <person name="Walenz B."/>
            <person name="Shatkay H."/>
            <person name="Dew I."/>
            <person name="Miller J.R."/>
            <person name="Flanigan M.J."/>
            <person name="Edwards N.J."/>
            <person name="Bolanos R."/>
            <person name="Fasulo D."/>
            <person name="Halldorsson B.V."/>
            <person name="Hannenhalli S."/>
            <person name="Turner R."/>
            <person name="Yooseph S."/>
            <person name="Lu F."/>
            <person name="Nusskern D.R."/>
            <person name="Shue B.C."/>
            <person name="Zheng X.H."/>
            <person name="Zhong F."/>
            <person name="Delcher A.L."/>
            <person name="Huson D.H."/>
            <person name="Kravitz S.A."/>
            <person name="Mouchard L."/>
            <person name="Reinert K."/>
            <person name="Remington K.A."/>
            <person name="Clark A.G."/>
            <person name="Waterman M.S."/>
            <person name="Eichler E.E."/>
            <person name="Adams M.D."/>
            <person name="Hunkapiller M.W."/>
            <person name="Myers E.W."/>
            <person name="Venter J.C."/>
        </authorList>
    </citation>
    <scope>NUCLEOTIDE SEQUENCE</scope>
</reference>
<reference evidence="2" key="1">
    <citation type="journal article" date="2001" name="Science">
        <title>The sequence of the human genome.</title>
        <authorList>
            <person name="Venter J.C."/>
            <person name="Adams M.D."/>
            <person name="Myers E.W."/>
            <person name="Li P.W."/>
            <person name="Mural R.J."/>
            <person name="Sutton G.G."/>
            <person name="Smith H.O."/>
            <person name="Yandell M."/>
            <person name="Evans C.A."/>
            <person name="Holt R.A."/>
            <person name="Gocayne J.D."/>
            <person name="Amanatides P."/>
            <person name="Ballew R.M."/>
            <person name="Huson D.H."/>
            <person name="Wortman J.R."/>
            <person name="Zhang Q."/>
            <person name="Kodira C.D."/>
            <person name="Zheng X.H."/>
            <person name="Chen L."/>
            <person name="Skupski M."/>
            <person name="Subramanian G."/>
            <person name="Thomas P.D."/>
            <person name="Zhang J."/>
            <person name="Gabor Miklos G.L."/>
            <person name="Nelson C."/>
            <person name="Broder S."/>
            <person name="Clark A.G."/>
            <person name="Nadeau J."/>
            <person name="McKusick V.A."/>
            <person name="Zinder N."/>
            <person name="Levine A.J."/>
            <person name="Roberts R.J."/>
            <person name="Simon M."/>
            <person name="Slayman C."/>
            <person name="Hunkapiller M."/>
            <person name="Bolanos R."/>
            <person name="Delcher A."/>
            <person name="Dew I."/>
            <person name="Fasulo D."/>
            <person name="Flanigan M."/>
            <person name="Florea L."/>
            <person name="Halpern A."/>
            <person name="Hannenhalli S."/>
            <person name="Kravitz S."/>
            <person name="Levy S."/>
            <person name="Mobarry C."/>
            <person name="Reinert K."/>
            <person name="Remington K."/>
            <person name="Abu-Threideh J."/>
            <person name="Beasley E."/>
            <person name="Biddick K."/>
            <person name="Bonazzi V."/>
            <person name="Brandon R."/>
            <person name="Cargill M."/>
            <person name="Chandramouliswaran I."/>
            <person name="Charlab R."/>
            <person name="Chaturvedi K."/>
            <person name="Deng Z."/>
            <person name="Di Francesco V."/>
            <person name="Dunn P."/>
            <person name="Eilbeck K."/>
            <person name="Evangelista C."/>
            <person name="Gabrielian A.E."/>
            <person name="Gan W."/>
            <person name="Ge W."/>
            <person name="Gong F."/>
            <person name="Gu Z."/>
            <person name="Guan P."/>
            <person name="Heiman T.J."/>
            <person name="Higgins M.E."/>
            <person name="Ji R.R."/>
            <person name="Ke Z."/>
            <person name="Ketchum K.A."/>
            <person name="Lai Z."/>
            <person name="Lei Y."/>
            <person name="Li Z."/>
            <person name="Li J."/>
            <person name="Liang Y."/>
            <person name="Lin X."/>
            <person name="Lu F."/>
            <person name="Merkulov G.V."/>
            <person name="Milshina N."/>
            <person name="Moore H.M."/>
            <person name="Naik A.K."/>
            <person name="Narayan V.A."/>
            <person name="Neelam B."/>
            <person name="Nusskern D."/>
            <person name="Rusch D.B."/>
            <person name="Salzberg S."/>
            <person name="Shao W."/>
            <person name="Shue B."/>
            <person name="Sun J."/>
            <person name="Wang Z."/>
            <person name="Wang A."/>
            <person name="Wang X."/>
            <person name="Wang J."/>
            <person name="Wei M."/>
            <person name="Wides R."/>
            <person name="Xiao C."/>
            <person name="Yan C."/>
            <person name="Yao A."/>
            <person name="Ye J."/>
            <person name="Zhan M."/>
            <person name="Zhang W."/>
            <person name="Zhang H."/>
            <person name="Zhao Q."/>
            <person name="Zheng L."/>
            <person name="Zhong F."/>
            <person name="Zhong W."/>
            <person name="Zhu S."/>
            <person name="Zhao S."/>
            <person name="Gilbert D."/>
            <person name="Baumhueter S."/>
            <person name="Spier G."/>
            <person name="Carter C."/>
            <person name="Cravchik A."/>
            <person name="Woodage T."/>
            <person name="Ali F."/>
            <person name="An H."/>
            <person name="Awe A."/>
            <person name="Baldwin D."/>
            <person name="Baden H."/>
            <person name="Barnstead M."/>
            <person name="Barrow I."/>
            <person name="Beeson K."/>
            <person name="Busam D."/>
            <person name="Carver A."/>
            <person name="Center A."/>
            <person name="Cheng M.L."/>
            <person name="Curry L."/>
            <person name="Danaher S."/>
            <person name="Davenport L."/>
            <person name="Desilets R."/>
            <person name="Dietz S."/>
            <person name="Dodson K."/>
            <person name="Doup L."/>
            <person name="Ferriera S."/>
            <person name="Garg N."/>
            <person name="Gluecksmann A."/>
            <person name="Hart B."/>
            <person name="Haynes J."/>
            <person name="Haynes C."/>
            <person name="Heiner C."/>
            <person name="Hladun S."/>
            <person name="Hostin D."/>
            <person name="Houck J."/>
            <person name="Howland T."/>
            <person name="Ibegwam C."/>
            <person name="Johnson J."/>
            <person name="Kalush F."/>
            <person name="Kline L."/>
            <person name="Koduru S."/>
            <person name="Love A."/>
            <person name="Mann F."/>
            <person name="May D."/>
            <person name="McCawley S."/>
            <person name="McIntosh T."/>
            <person name="McMullen I."/>
            <person name="Moy M."/>
            <person name="Moy L."/>
            <person name="Murphy B."/>
            <person name="Nelson K."/>
            <person name="Pfannkoch C."/>
            <person name="Pratts E."/>
            <person name="Puri V."/>
            <person name="Qureshi H."/>
            <person name="Reardon M."/>
            <person name="Rodriguez R."/>
            <person name="Rogers Y.H."/>
            <person name="Romblad D."/>
            <person name="Ruhfel B."/>
            <person name="Scott R."/>
            <person name="Sitter C."/>
            <person name="Smallwood M."/>
            <person name="Stewart E."/>
            <person name="Strong R."/>
            <person name="Suh E."/>
            <person name="Thomas R."/>
            <person name="Tint N.N."/>
            <person name="Tse S."/>
            <person name="Vech C."/>
            <person name="Wang G."/>
            <person name="Wetter J."/>
            <person name="Williams S."/>
            <person name="Williams M."/>
            <person name="Windsor S."/>
            <person name="Winn-Deen E."/>
            <person name="Wolfe K."/>
            <person name="Zaveri J."/>
            <person name="Zaveri K."/>
            <person name="Abril J.F."/>
            <person name="Guigo R."/>
            <person name="Campbell M.J."/>
            <person name="Sjolander K.V."/>
            <person name="Karlak B."/>
            <person name="Kejariwal A."/>
            <person name="Mi H."/>
            <person name="Lazareva B."/>
            <person name="Hatton T."/>
            <person name="Narechania A."/>
            <person name="Diemer K."/>
            <person name="Muruganujan A."/>
            <person name="Guo N."/>
            <person name="Sato S."/>
            <person name="Bafna V."/>
            <person name="Istrail S."/>
            <person name="Lippert R."/>
            <person name="Schwartz R."/>
            <person name="Walenz B."/>
            <person name="Yooseph S."/>
            <person name="Allen D."/>
            <person name="Basu A."/>
            <person name="Baxendale J."/>
            <person name="Blick L."/>
            <person name="Caminha M."/>
            <person name="Carnes-Stine J."/>
            <person name="Caulk P."/>
            <person name="Chiang Y.H."/>
            <person name="Coyne M."/>
            <person name="Dahlke C."/>
            <person name="Mays A."/>
            <person name="Dombroski M."/>
            <person name="Donnelly M."/>
            <person name="Ely D."/>
            <person name="Esparham S."/>
            <person name="Fosler C."/>
            <person name="Gire H."/>
            <person name="Glanowski S."/>
            <person name="Glasser K."/>
            <person name="Glodek A."/>
            <person name="Gorokhov M."/>
            <person name="Graham K."/>
            <person name="Gropman B."/>
            <person name="Harris M."/>
            <person name="Heil J."/>
            <person name="Henderson S."/>
            <person name="Hoover J."/>
            <person name="Jennings D."/>
            <person name="Jordan C."/>
            <person name="Jordan J."/>
            <person name="Kasha J."/>
            <person name="Kagan L."/>
            <person name="Kraft C."/>
            <person name="Levitsky A."/>
            <person name="Lewis M."/>
            <person name="Liu X."/>
            <person name="Lopez J."/>
            <person name="Ma D."/>
            <person name="Majoros W."/>
            <person name="McDaniel J."/>
            <person name="Murphy S."/>
            <person name="Newman M."/>
            <person name="Nguyen T."/>
            <person name="Nguyen N."/>
            <person name="Nodell M."/>
            <person name="Pan S."/>
            <person name="Peck J."/>
            <person name="Peterson M."/>
            <person name="Rowe W."/>
            <person name="Sanders R."/>
            <person name="Scott J."/>
            <person name="Simpson M."/>
            <person name="Smith T."/>
            <person name="Sprague A."/>
            <person name="Stockwell T."/>
            <person name="Turner R."/>
            <person name="Venter E."/>
            <person name="Wang M."/>
            <person name="Wen M."/>
            <person name="Wu D."/>
            <person name="Wu M."/>
            <person name="Xia A."/>
            <person name="Zandieh A."/>
            <person name="Zhu X."/>
        </authorList>
    </citation>
    <scope>NUCLEOTIDE SEQUENCE</scope>
</reference>
<accession>Q8WUU0</accession>
<name>Q8WUU0_HUMAN</name>